<evidence type="ECO:0000313" key="1">
    <source>
        <dbReference type="EMBL" id="QNU16930.1"/>
    </source>
</evidence>
<organism evidence="1 2">
    <name type="scientific">Geobacillus zalihae</name>
    <dbReference type="NCBI Taxonomy" id="213419"/>
    <lineage>
        <taxon>Bacteria</taxon>
        <taxon>Bacillati</taxon>
        <taxon>Bacillota</taxon>
        <taxon>Bacilli</taxon>
        <taxon>Bacillales</taxon>
        <taxon>Anoxybacillaceae</taxon>
        <taxon>Geobacillus</taxon>
    </lineage>
</organism>
<accession>A0A7H1RRP1</accession>
<protein>
    <submittedName>
        <fullName evidence="1">MarR family transcriptional regulator</fullName>
    </submittedName>
</protein>
<dbReference type="RefSeq" id="WP_020754098.1">
    <property type="nucleotide sequence ID" value="NZ_CP061470.1"/>
</dbReference>
<dbReference type="EMBL" id="CP061470">
    <property type="protein sequence ID" value="QNU16930.1"/>
    <property type="molecule type" value="Genomic_DNA"/>
</dbReference>
<reference evidence="1 2" key="1">
    <citation type="submission" date="2020-09" db="EMBL/GenBank/DDBJ databases">
        <title>Complete Geobacillus genomes through the use of hybrid genome assembly.</title>
        <authorList>
            <person name="Vera D.L."/>
            <person name="Venkateswaran K."/>
            <person name="Singh N.K."/>
            <person name="Landry K."/>
        </authorList>
    </citation>
    <scope>NUCLEOTIDE SEQUENCE [LARGE SCALE GENOMIC DNA]</scope>
    <source>
        <strain evidence="1 2">SURF-189</strain>
    </source>
</reference>
<dbReference type="KEGG" id="gza:IC807_10625"/>
<dbReference type="AlphaFoldDB" id="A0A7H1RRP1"/>
<dbReference type="Proteomes" id="UP000516388">
    <property type="component" value="Chromosome"/>
</dbReference>
<keyword evidence="2" id="KW-1185">Reference proteome</keyword>
<proteinExistence type="predicted"/>
<gene>
    <name evidence="1" type="ORF">IC807_10625</name>
</gene>
<evidence type="ECO:0000313" key="2">
    <source>
        <dbReference type="Proteomes" id="UP000516388"/>
    </source>
</evidence>
<name>A0A7H1RRP1_9BACL</name>
<sequence>MKTLKERIIQLLQEHSGLTDREITNRILGEKKPQQPVNQACRSLEAQGVLKRVKRQDGLIGNYLATDQHVVDYFQNKGKKDLEEDKKAFSEDNIKQVLISYLHADGWNTRVAWGKNRGIDIDATRETDRWIIEVKGMGSYQQMNVNYFLTILGEILQRMEDPYAKYSIALPDIQQFRNLWDRLPLLAKVRTGITALFVDENGEVTEVT</sequence>